<protein>
    <submittedName>
        <fullName evidence="1">Uncharacterized protein</fullName>
    </submittedName>
</protein>
<reference evidence="1" key="2">
    <citation type="journal article" date="2015" name="Fish Shellfish Immunol.">
        <title>Early steps in the European eel (Anguilla anguilla)-Vibrio vulnificus interaction in the gills: Role of the RtxA13 toxin.</title>
        <authorList>
            <person name="Callol A."/>
            <person name="Pajuelo D."/>
            <person name="Ebbesson L."/>
            <person name="Teles M."/>
            <person name="MacKenzie S."/>
            <person name="Amaro C."/>
        </authorList>
    </citation>
    <scope>NUCLEOTIDE SEQUENCE</scope>
</reference>
<organism evidence="1">
    <name type="scientific">Anguilla anguilla</name>
    <name type="common">European freshwater eel</name>
    <name type="synonym">Muraena anguilla</name>
    <dbReference type="NCBI Taxonomy" id="7936"/>
    <lineage>
        <taxon>Eukaryota</taxon>
        <taxon>Metazoa</taxon>
        <taxon>Chordata</taxon>
        <taxon>Craniata</taxon>
        <taxon>Vertebrata</taxon>
        <taxon>Euteleostomi</taxon>
        <taxon>Actinopterygii</taxon>
        <taxon>Neopterygii</taxon>
        <taxon>Teleostei</taxon>
        <taxon>Anguilliformes</taxon>
        <taxon>Anguillidae</taxon>
        <taxon>Anguilla</taxon>
    </lineage>
</organism>
<evidence type="ECO:0000313" key="1">
    <source>
        <dbReference type="EMBL" id="JAH28253.1"/>
    </source>
</evidence>
<accession>A0A0E9RIV8</accession>
<dbReference type="AlphaFoldDB" id="A0A0E9RIV8"/>
<sequence length="51" mass="5960">MHSENKDKTRRALLLFNNYTPSVFQLKRHSQKLNLQKRFAGVCGVSIRPQC</sequence>
<name>A0A0E9RIV8_ANGAN</name>
<proteinExistence type="predicted"/>
<reference evidence="1" key="1">
    <citation type="submission" date="2014-11" db="EMBL/GenBank/DDBJ databases">
        <authorList>
            <person name="Amaro Gonzalez C."/>
        </authorList>
    </citation>
    <scope>NUCLEOTIDE SEQUENCE</scope>
</reference>
<dbReference type="EMBL" id="GBXM01080324">
    <property type="protein sequence ID" value="JAH28253.1"/>
    <property type="molecule type" value="Transcribed_RNA"/>
</dbReference>